<feature type="transmembrane region" description="Helical" evidence="1">
    <location>
        <begin position="49"/>
        <end position="67"/>
    </location>
</feature>
<reference evidence="2" key="1">
    <citation type="submission" date="2025-08" db="UniProtKB">
        <authorList>
            <consortium name="Ensembl"/>
        </authorList>
    </citation>
    <scope>IDENTIFICATION</scope>
</reference>
<dbReference type="Proteomes" id="UP000694388">
    <property type="component" value="Unplaced"/>
</dbReference>
<sequence length="154" mass="17227">MEETPSAHVRPSLSLSVLDLFIYLFGFCLHSRSSSVMLDIFDANEALDAFAMLVLLKVLFMGPLTSYRRTTLKVRTRSLKCHCLTLSPSRCHQNDLENVLPFLGIGLMYMPSTTPTLSWPNCTSGSSCCHGLPTPWPSCILFLRHLEASPGYWV</sequence>
<dbReference type="SUPFAM" id="SSF161084">
    <property type="entry name" value="MAPEG domain-like"/>
    <property type="match status" value="1"/>
</dbReference>
<accession>A0A8C4NDB8</accession>
<keyword evidence="3" id="KW-1185">Reference proteome</keyword>
<reference evidence="2" key="2">
    <citation type="submission" date="2025-09" db="UniProtKB">
        <authorList>
            <consortium name="Ensembl"/>
        </authorList>
    </citation>
    <scope>IDENTIFICATION</scope>
</reference>
<keyword evidence="1" id="KW-0812">Transmembrane</keyword>
<evidence type="ECO:0000256" key="1">
    <source>
        <dbReference type="SAM" id="Phobius"/>
    </source>
</evidence>
<keyword evidence="1" id="KW-0472">Membrane</keyword>
<proteinExistence type="predicted"/>
<dbReference type="Gene3D" id="1.20.120.550">
    <property type="entry name" value="Membrane associated eicosanoid/glutathione metabolism-like domain"/>
    <property type="match status" value="1"/>
</dbReference>
<organism evidence="2 3">
    <name type="scientific">Eptatretus burgeri</name>
    <name type="common">Inshore hagfish</name>
    <dbReference type="NCBI Taxonomy" id="7764"/>
    <lineage>
        <taxon>Eukaryota</taxon>
        <taxon>Metazoa</taxon>
        <taxon>Chordata</taxon>
        <taxon>Craniata</taxon>
        <taxon>Vertebrata</taxon>
        <taxon>Cyclostomata</taxon>
        <taxon>Myxini</taxon>
        <taxon>Myxiniformes</taxon>
        <taxon>Myxinidae</taxon>
        <taxon>Eptatretinae</taxon>
        <taxon>Eptatretus</taxon>
    </lineage>
</organism>
<dbReference type="Ensembl" id="ENSEBUT00000001600.1">
    <property type="protein sequence ID" value="ENSEBUP00000001278.1"/>
    <property type="gene ID" value="ENSEBUG00000001144.1"/>
</dbReference>
<feature type="transmembrane region" description="Helical" evidence="1">
    <location>
        <begin position="12"/>
        <end position="29"/>
    </location>
</feature>
<evidence type="ECO:0000313" key="3">
    <source>
        <dbReference type="Proteomes" id="UP000694388"/>
    </source>
</evidence>
<dbReference type="InterPro" id="IPR023352">
    <property type="entry name" value="MAPEG-like_dom_sf"/>
</dbReference>
<evidence type="ECO:0000313" key="2">
    <source>
        <dbReference type="Ensembl" id="ENSEBUP00000001278.1"/>
    </source>
</evidence>
<name>A0A8C4NDB8_EPTBU</name>
<dbReference type="AlphaFoldDB" id="A0A8C4NDB8"/>
<protein>
    <submittedName>
        <fullName evidence="2">Uncharacterized protein</fullName>
    </submittedName>
</protein>
<keyword evidence="1" id="KW-1133">Transmembrane helix</keyword>